<proteinExistence type="predicted"/>
<reference evidence="2 3" key="1">
    <citation type="submission" date="2022-02" db="EMBL/GenBank/DDBJ databases">
        <title>Paenibacillus sp. MBLB1776 Whole Genome Shotgun Sequencing.</title>
        <authorList>
            <person name="Hwang C.Y."/>
            <person name="Cho E.-S."/>
            <person name="Seo M.-J."/>
        </authorList>
    </citation>
    <scope>NUCLEOTIDE SEQUENCE [LARGE SCALE GENOMIC DNA]</scope>
    <source>
        <strain evidence="2 3">MBLB1776</strain>
    </source>
</reference>
<dbReference type="AlphaFoldDB" id="A0AA96LDS8"/>
<organism evidence="2 3">
    <name type="scientific">Paenibacillus aurantius</name>
    <dbReference type="NCBI Taxonomy" id="2918900"/>
    <lineage>
        <taxon>Bacteria</taxon>
        <taxon>Bacillati</taxon>
        <taxon>Bacillota</taxon>
        <taxon>Bacilli</taxon>
        <taxon>Bacillales</taxon>
        <taxon>Paenibacillaceae</taxon>
        <taxon>Paenibacillus</taxon>
    </lineage>
</organism>
<name>A0AA96LDS8_9BACL</name>
<dbReference type="RefSeq" id="WP_315605120.1">
    <property type="nucleotide sequence ID" value="NZ_CP130318.1"/>
</dbReference>
<evidence type="ECO:0000256" key="1">
    <source>
        <dbReference type="SAM" id="MobiDB-lite"/>
    </source>
</evidence>
<dbReference type="KEGG" id="paun:MJA45_27730"/>
<keyword evidence="3" id="KW-1185">Reference proteome</keyword>
<gene>
    <name evidence="2" type="ORF">MJA45_27730</name>
</gene>
<dbReference type="EMBL" id="CP130318">
    <property type="protein sequence ID" value="WNQ11344.1"/>
    <property type="molecule type" value="Genomic_DNA"/>
</dbReference>
<dbReference type="Proteomes" id="UP001305702">
    <property type="component" value="Chromosome"/>
</dbReference>
<sequence length="58" mass="6525">MDADKRSKPITKDSTPMEAENQDMAFVEQTMAKAEEKNLIRGPYRNDHPSGKGEDADE</sequence>
<evidence type="ECO:0000313" key="3">
    <source>
        <dbReference type="Proteomes" id="UP001305702"/>
    </source>
</evidence>
<accession>A0AA96LDS8</accession>
<feature type="compositionally biased region" description="Basic and acidic residues" evidence="1">
    <location>
        <begin position="1"/>
        <end position="11"/>
    </location>
</feature>
<protein>
    <submittedName>
        <fullName evidence="2">Uncharacterized protein</fullName>
    </submittedName>
</protein>
<feature type="region of interest" description="Disordered" evidence="1">
    <location>
        <begin position="1"/>
        <end position="22"/>
    </location>
</feature>
<feature type="region of interest" description="Disordered" evidence="1">
    <location>
        <begin position="35"/>
        <end position="58"/>
    </location>
</feature>
<evidence type="ECO:0000313" key="2">
    <source>
        <dbReference type="EMBL" id="WNQ11344.1"/>
    </source>
</evidence>